<evidence type="ECO:0000256" key="1">
    <source>
        <dbReference type="SAM" id="Phobius"/>
    </source>
</evidence>
<evidence type="ECO:0000313" key="2">
    <source>
        <dbReference type="EMBL" id="CAI2718597.1"/>
    </source>
</evidence>
<gene>
    <name evidence="2" type="ORF">NSPWAT_1738</name>
</gene>
<sequence length="231" mass="26019">MDRPQLVAYWRDFFSDLLLGTFKSLFLFSTGGLLLGALAGWGLDTWLLDPTDWNMLIQWLALILALGWFLLLGVFHGVLSSALFTVGKKLKEAVHGLHDLLDILVKGVFSHYPNLSKNVSKQELGEKFDQLGKKFLDDLKLKGGPISYIKGLIFRIILKGLKFFFLDDVMEEIKKKPGEEITRADIESAVRRVGVEFLLSTIHDNIMLLHIANAVVLLLLFSLPFGMIALF</sequence>
<dbReference type="EMBL" id="OX336137">
    <property type="protein sequence ID" value="CAI2718597.1"/>
    <property type="molecule type" value="Genomic_DNA"/>
</dbReference>
<feature type="transmembrane region" description="Helical" evidence="1">
    <location>
        <begin position="21"/>
        <end position="43"/>
    </location>
</feature>
<dbReference type="Proteomes" id="UP001157733">
    <property type="component" value="Chromosome"/>
</dbReference>
<accession>A0ABN8VXZ1</accession>
<reference evidence="2 3" key="1">
    <citation type="submission" date="2022-09" db="EMBL/GenBank/DDBJ databases">
        <authorList>
            <person name="Kop L."/>
        </authorList>
    </citation>
    <scope>NUCLEOTIDE SEQUENCE [LARGE SCALE GENOMIC DNA]</scope>
    <source>
        <strain evidence="2 3">347</strain>
    </source>
</reference>
<keyword evidence="1" id="KW-0812">Transmembrane</keyword>
<keyword evidence="1" id="KW-0472">Membrane</keyword>
<evidence type="ECO:0000313" key="3">
    <source>
        <dbReference type="Proteomes" id="UP001157733"/>
    </source>
</evidence>
<keyword evidence="3" id="KW-1185">Reference proteome</keyword>
<organism evidence="2 3">
    <name type="scientific">Nitrospina watsonii</name>
    <dbReference type="NCBI Taxonomy" id="1323948"/>
    <lineage>
        <taxon>Bacteria</taxon>
        <taxon>Pseudomonadati</taxon>
        <taxon>Nitrospinota/Tectimicrobiota group</taxon>
        <taxon>Nitrospinota</taxon>
        <taxon>Nitrospinia</taxon>
        <taxon>Nitrospinales</taxon>
        <taxon>Nitrospinaceae</taxon>
        <taxon>Nitrospina</taxon>
    </lineage>
</organism>
<dbReference type="RefSeq" id="WP_282011489.1">
    <property type="nucleotide sequence ID" value="NZ_OX336137.1"/>
</dbReference>
<name>A0ABN8VXZ1_9BACT</name>
<feature type="transmembrane region" description="Helical" evidence="1">
    <location>
        <begin position="55"/>
        <end position="79"/>
    </location>
</feature>
<protein>
    <submittedName>
        <fullName evidence="2">Uncharacterized protein</fullName>
    </submittedName>
</protein>
<proteinExistence type="predicted"/>
<feature type="transmembrane region" description="Helical" evidence="1">
    <location>
        <begin position="207"/>
        <end position="230"/>
    </location>
</feature>
<keyword evidence="1" id="KW-1133">Transmembrane helix</keyword>